<keyword evidence="18" id="KW-1185">Reference proteome</keyword>
<dbReference type="OrthoDB" id="4769at2759"/>
<name>C1H6F8_PARBA</name>
<sequence>MAPEEKSVPKRTQNWWVALPVTSTALFASTLLIIWQLLINSVVPDPYLDEVFHVRQAQAYWVHRWRQWDPKITTPPGVYICSYIIGAALFAVGLRPTHPTASFFRYGNSIGLFNILQLKLRKLIGYIWNDNLVSTTQSSAVSVSLNCQELWERNLTVLNICLFPPLFFFSGLYYTDIAALLIVVEAFICDFSRSHHRDARSTPGDNMVALSWRDFRFLIYSLFSLTFRQTNIFWVVVFLGGLRVVKTLHRVTIDCQSTDVWRIAQGSWELHQLYDPPVSQASFQDYLKTLVSLGTSAIAHIAQVIIALLPYLFFLGAFGLFVVWNGCVVLGHKEFHTAGLHLPQMLYIWPYFVFFSWPIALVPFTISILQRSLTKALPSMKTAAIFLPLMLITVHFNTVVHPFTLADNRHYVFYIFRILLRHPLIRYLATPIYFICAWAVLATFSANSPSASETYAPDDSSSKSSQSLPTKVRENDPPRVRVSFVLIWLIASSLSLVMAPLVEPRYFLIPWVIWRLHVPPPSTRMNGLPKGFGREYNRAKLLRYLPLLLETAWYIVINVVTGYMFLYRGFEWPQEPGPFAAGALRGPTAYEVCRAGCAVVVMACLFGLSDILWEPRPS</sequence>
<feature type="transmembrane region" description="Helical" evidence="16">
    <location>
        <begin position="382"/>
        <end position="404"/>
    </location>
</feature>
<evidence type="ECO:0000256" key="5">
    <source>
        <dbReference type="ARBA" id="ARBA00018512"/>
    </source>
</evidence>
<evidence type="ECO:0000256" key="8">
    <source>
        <dbReference type="ARBA" id="ARBA00022692"/>
    </source>
</evidence>
<proteinExistence type="inferred from homology"/>
<evidence type="ECO:0000313" key="18">
    <source>
        <dbReference type="Proteomes" id="UP000002059"/>
    </source>
</evidence>
<comment type="pathway">
    <text evidence="2">Protein modification; protein glycosylation.</text>
</comment>
<comment type="subcellular location">
    <subcellularLocation>
        <location evidence="1">Endoplasmic reticulum membrane</location>
        <topology evidence="1">Multi-pass membrane protein</topology>
    </subcellularLocation>
</comment>
<dbReference type="UniPathway" id="UPA00378"/>
<dbReference type="HOGENOM" id="CLU_017053_0_0_1"/>
<dbReference type="AlphaFoldDB" id="C1H6F8"/>
<evidence type="ECO:0000256" key="3">
    <source>
        <dbReference type="ARBA" id="ARBA00010600"/>
    </source>
</evidence>
<keyword evidence="8 16" id="KW-0812">Transmembrane</keyword>
<evidence type="ECO:0000256" key="2">
    <source>
        <dbReference type="ARBA" id="ARBA00004922"/>
    </source>
</evidence>
<evidence type="ECO:0000256" key="11">
    <source>
        <dbReference type="ARBA" id="ARBA00023136"/>
    </source>
</evidence>
<comment type="function">
    <text evidence="13">Dol-P-Glc:Glc(2)Man(9)GlcNAc(2)-PP-Dol alpha-1,2-glucosyltransferase that operates in the biosynthetic pathway of dolichol-linked oligosaccharides, the glycan precursors employed in protein asparagine (N)-glycosylation. The assembly of dolichol-linked oligosaccharides begins on the cytosolic side of the endoplasmic reticulum membrane and finishes in its lumen. The sequential addition of sugars to dolichol pyrophosphate produces dolichol-linked oligosaccharides containing fourteen sugars, including two GlcNAcs, nine mannoses and three glucoses. Once assembled, the oligosaccharide is transferred from the lipid to nascent proteins by oligosaccharyltransferases. In the lumen of the endoplasmic reticulum, adds the third and last glucose residue from dolichyl phosphate glucose (Dol-P-Glc) onto the lipid-linked oligosaccharide intermediate Glc(2)Man(9)GlcNAc(2)-PP-Dol to produce Glc(3)Man(9)GlcNAc(2)-PP-Dol.</text>
</comment>
<feature type="transmembrane region" description="Helical" evidence="16">
    <location>
        <begin position="346"/>
        <end position="370"/>
    </location>
</feature>
<dbReference type="STRING" id="502779.C1H6F8"/>
<feature type="transmembrane region" description="Helical" evidence="16">
    <location>
        <begin position="304"/>
        <end position="326"/>
    </location>
</feature>
<dbReference type="GeneID" id="9094793"/>
<dbReference type="EC" id="2.4.1.256" evidence="4"/>
<keyword evidence="11 16" id="KW-0472">Membrane</keyword>
<evidence type="ECO:0000256" key="13">
    <source>
        <dbReference type="ARBA" id="ARBA00044727"/>
    </source>
</evidence>
<comment type="catalytic activity">
    <reaction evidence="14">
        <text>an alpha-D-Glc-(1-&gt;3)-alpha-D-Glc-(1-&gt;3)-alpha-D-Man-(1-&gt;2)-alpha-D-Man-(1-&gt;2)-alpha-D-Man-(1-&gt;3)-[alpha-D-Man-(1-&gt;2)-alpha-D-Man-(1-&gt;3)-[alpha-D-Man-(1-&gt;2)-alpha-D-Man-(1-&gt;6)]-alpha-D-Man-(1-&gt;6)]-beta-D-Man-(1-&gt;4)-beta-D-GlcNAc-(1-&gt;4)-alpha-D-GlcNAc-diphospho-di-trans,poly-cis-dolichol + a di-trans,poly-cis-dolichyl beta-D-glucosyl phosphate = a alpha-D-Glc-(1-&gt;2)-alpha-D-Glc-(1-&gt;3)-alpha-D-Glc-(1-&gt;3)-alpha-D-Man-(1-&gt;2)-alpha-D-Man-(1-&gt;2)-alpha-D-Man-(1-&gt;3)-[alpha-D-Man-(1-&gt;2)-alpha-D-Man-(1-&gt;3)-[alpha-D-Man-(1-&gt;2)-alpha-D-Man-(1-&gt;6)]-alpha-D-Man-(1-&gt;6)]-beta-D-Man-(1-&gt;4)-beta-D-GlcNAc-(1-&gt;4)-alpha-D-GlcNAc-diphospho-di-trans,poly-cis-dolichol + a di-trans,poly-cis-dolichyl phosphate + H(+)</text>
        <dbReference type="Rhea" id="RHEA:29543"/>
        <dbReference type="Rhea" id="RHEA-COMP:19498"/>
        <dbReference type="Rhea" id="RHEA-COMP:19502"/>
        <dbReference type="Rhea" id="RHEA-COMP:19512"/>
        <dbReference type="Rhea" id="RHEA-COMP:19522"/>
        <dbReference type="ChEBI" id="CHEBI:15378"/>
        <dbReference type="ChEBI" id="CHEBI:57525"/>
        <dbReference type="ChEBI" id="CHEBI:57683"/>
        <dbReference type="ChEBI" id="CHEBI:132522"/>
        <dbReference type="ChEBI" id="CHEBI:132523"/>
        <dbReference type="EC" id="2.4.1.256"/>
    </reaction>
    <physiologicalReaction direction="left-to-right" evidence="14">
        <dbReference type="Rhea" id="RHEA:29544"/>
    </physiologicalReaction>
</comment>
<dbReference type="eggNOG" id="KOG2642">
    <property type="taxonomic scope" value="Eukaryota"/>
</dbReference>
<dbReference type="GO" id="GO:0006488">
    <property type="term" value="P:dolichol-linked oligosaccharide biosynthetic process"/>
    <property type="evidence" value="ECO:0007669"/>
    <property type="project" value="InterPro"/>
</dbReference>
<evidence type="ECO:0000256" key="7">
    <source>
        <dbReference type="ARBA" id="ARBA00022679"/>
    </source>
</evidence>
<keyword evidence="7 17" id="KW-0808">Transferase</keyword>
<accession>C1H6F8</accession>
<feature type="transmembrane region" description="Helical" evidence="16">
    <location>
        <begin position="424"/>
        <end position="444"/>
    </location>
</feature>
<evidence type="ECO:0000256" key="6">
    <source>
        <dbReference type="ARBA" id="ARBA00022676"/>
    </source>
</evidence>
<feature type="transmembrane region" description="Helical" evidence="16">
    <location>
        <begin position="551"/>
        <end position="570"/>
    </location>
</feature>
<dbReference type="KEGG" id="pbl:PAAG_06349"/>
<dbReference type="GO" id="GO:0106073">
    <property type="term" value="F:dolichyl pyrophosphate Glc2Man9GlcNAc2 alpha-1,2-glucosyltransferase activity"/>
    <property type="evidence" value="ECO:0007669"/>
    <property type="project" value="UniProtKB-EC"/>
</dbReference>
<dbReference type="Proteomes" id="UP000002059">
    <property type="component" value="Partially assembled WGS sequence"/>
</dbReference>
<reference evidence="17 18" key="1">
    <citation type="journal article" date="2011" name="PLoS Genet.">
        <title>Comparative genomic analysis of human fungal pathogens causing paracoccidioidomycosis.</title>
        <authorList>
            <person name="Desjardins C.A."/>
            <person name="Champion M.D."/>
            <person name="Holder J.W."/>
            <person name="Muszewska A."/>
            <person name="Goldberg J."/>
            <person name="Bailao A.M."/>
            <person name="Brigido M.M."/>
            <person name="Ferreira M.E."/>
            <person name="Garcia A.M."/>
            <person name="Grynberg M."/>
            <person name="Gujja S."/>
            <person name="Heiman D.I."/>
            <person name="Henn M.R."/>
            <person name="Kodira C.D."/>
            <person name="Leon-Narvaez H."/>
            <person name="Longo L.V."/>
            <person name="Ma L.J."/>
            <person name="Malavazi I."/>
            <person name="Matsuo A.L."/>
            <person name="Morais F.V."/>
            <person name="Pereira M."/>
            <person name="Rodriguez-Brito S."/>
            <person name="Sakthikumar S."/>
            <person name="Salem-Izacc S.M."/>
            <person name="Sykes S.M."/>
            <person name="Teixeira M.M."/>
            <person name="Vallejo M.C."/>
            <person name="Walter M.E."/>
            <person name="Yandava C."/>
            <person name="Young S."/>
            <person name="Zeng Q."/>
            <person name="Zucker J."/>
            <person name="Felipe M.S."/>
            <person name="Goldman G.H."/>
            <person name="Haas B.J."/>
            <person name="McEwen J.G."/>
            <person name="Nino-Vega G."/>
            <person name="Puccia R."/>
            <person name="San-Blas G."/>
            <person name="Soares C.M."/>
            <person name="Birren B.W."/>
            <person name="Cuomo C.A."/>
        </authorList>
    </citation>
    <scope>NUCLEOTIDE SEQUENCE [LARGE SCALE GENOMIC DNA]</scope>
    <source>
        <strain evidence="18">ATCC MYA-826 / Pb01</strain>
    </source>
</reference>
<feature type="transmembrane region" description="Helical" evidence="16">
    <location>
        <begin position="15"/>
        <end position="38"/>
    </location>
</feature>
<evidence type="ECO:0000256" key="1">
    <source>
        <dbReference type="ARBA" id="ARBA00004477"/>
    </source>
</evidence>
<evidence type="ECO:0000256" key="14">
    <source>
        <dbReference type="ARBA" id="ARBA00048064"/>
    </source>
</evidence>
<feature type="region of interest" description="Disordered" evidence="15">
    <location>
        <begin position="453"/>
        <end position="475"/>
    </location>
</feature>
<dbReference type="OMA" id="VWDSKIT"/>
<dbReference type="Pfam" id="PF04922">
    <property type="entry name" value="DIE2_ALG10"/>
    <property type="match status" value="1"/>
</dbReference>
<evidence type="ECO:0000256" key="9">
    <source>
        <dbReference type="ARBA" id="ARBA00022824"/>
    </source>
</evidence>
<evidence type="ECO:0000256" key="16">
    <source>
        <dbReference type="SAM" id="Phobius"/>
    </source>
</evidence>
<dbReference type="InterPro" id="IPR016900">
    <property type="entry name" value="Alg10"/>
</dbReference>
<evidence type="ECO:0000256" key="12">
    <source>
        <dbReference type="ARBA" id="ARBA00032069"/>
    </source>
</evidence>
<dbReference type="PANTHER" id="PTHR12989">
    <property type="entry name" value="ALPHA-1,2-GLUCOSYLTRANSFERASE ALG10"/>
    <property type="match status" value="1"/>
</dbReference>
<protein>
    <recommendedName>
        <fullName evidence="5">Dol-P-Glc:Glc(2)Man(9)GlcNAc(2)-PP-Dol alpha-1,2-glucosyltransferase</fullName>
        <ecNumber evidence="4">2.4.1.256</ecNumber>
    </recommendedName>
    <alternativeName>
        <fullName evidence="12">Asparagine-linked glycosylation protein 10</fullName>
    </alternativeName>
</protein>
<gene>
    <name evidence="17" type="ORF">PAAG_06349</name>
</gene>
<organism evidence="17 18">
    <name type="scientific">Paracoccidioides lutzii (strain ATCC MYA-826 / Pb01)</name>
    <name type="common">Paracoccidioides brasiliensis</name>
    <dbReference type="NCBI Taxonomy" id="502779"/>
    <lineage>
        <taxon>Eukaryota</taxon>
        <taxon>Fungi</taxon>
        <taxon>Dikarya</taxon>
        <taxon>Ascomycota</taxon>
        <taxon>Pezizomycotina</taxon>
        <taxon>Eurotiomycetes</taxon>
        <taxon>Eurotiomycetidae</taxon>
        <taxon>Onygenales</taxon>
        <taxon>Ajellomycetaceae</taxon>
        <taxon>Paracoccidioides</taxon>
    </lineage>
</organism>
<dbReference type="PANTHER" id="PTHR12989:SF10">
    <property type="entry name" value="DOL-P-GLC:GLC(2)MAN(9)GLCNAC(2)-PP-DOL ALPHA-1,2-GLUCOSYLTRANSFERASE-RELATED"/>
    <property type="match status" value="1"/>
</dbReference>
<feature type="transmembrane region" description="Helical" evidence="16">
    <location>
        <begin position="217"/>
        <end position="240"/>
    </location>
</feature>
<dbReference type="GO" id="GO:0005789">
    <property type="term" value="C:endoplasmic reticulum membrane"/>
    <property type="evidence" value="ECO:0007669"/>
    <property type="project" value="UniProtKB-SubCell"/>
</dbReference>
<comment type="similarity">
    <text evidence="3">Belongs to the ALG10 glucosyltransferase family.</text>
</comment>
<evidence type="ECO:0000256" key="10">
    <source>
        <dbReference type="ARBA" id="ARBA00022989"/>
    </source>
</evidence>
<dbReference type="EMBL" id="KN294009">
    <property type="protein sequence ID" value="EEH35302.2"/>
    <property type="molecule type" value="Genomic_DNA"/>
</dbReference>
<keyword evidence="6" id="KW-0328">Glycosyltransferase</keyword>
<feature type="transmembrane region" description="Helical" evidence="16">
    <location>
        <begin position="76"/>
        <end position="94"/>
    </location>
</feature>
<evidence type="ECO:0000313" key="17">
    <source>
        <dbReference type="EMBL" id="EEH35302.2"/>
    </source>
</evidence>
<evidence type="ECO:0000256" key="4">
    <source>
        <dbReference type="ARBA" id="ARBA00011967"/>
    </source>
</evidence>
<feature type="transmembrane region" description="Helical" evidence="16">
    <location>
        <begin position="591"/>
        <end position="613"/>
    </location>
</feature>
<keyword evidence="9" id="KW-0256">Endoplasmic reticulum</keyword>
<dbReference type="VEuPathDB" id="FungiDB:PAAG_06349"/>
<feature type="transmembrane region" description="Helical" evidence="16">
    <location>
        <begin position="482"/>
        <end position="502"/>
    </location>
</feature>
<dbReference type="RefSeq" id="XP_015700093.1">
    <property type="nucleotide sequence ID" value="XM_015845867.1"/>
</dbReference>
<keyword evidence="10 16" id="KW-1133">Transmembrane helix</keyword>
<evidence type="ECO:0000256" key="15">
    <source>
        <dbReference type="SAM" id="MobiDB-lite"/>
    </source>
</evidence>